<organism evidence="1 2">
    <name type="scientific">Desulfallas thermosapovorans DSM 6562</name>
    <dbReference type="NCBI Taxonomy" id="1121431"/>
    <lineage>
        <taxon>Bacteria</taxon>
        <taxon>Bacillati</taxon>
        <taxon>Bacillota</taxon>
        <taxon>Clostridia</taxon>
        <taxon>Eubacteriales</taxon>
        <taxon>Desulfallaceae</taxon>
        <taxon>Desulfallas</taxon>
    </lineage>
</organism>
<comment type="caution">
    <text evidence="1">The sequence shown here is derived from an EMBL/GenBank/DDBJ whole genome shotgun (WGS) entry which is preliminary data.</text>
</comment>
<sequence>MPAQILLAAINREQLATASRIAAARGMVVFGTMDGGLLKKIETGGTVVPVYFYEPG</sequence>
<evidence type="ECO:0000313" key="2">
    <source>
        <dbReference type="Proteomes" id="UP000323166"/>
    </source>
</evidence>
<dbReference type="RefSeq" id="WP_166512609.1">
    <property type="nucleotide sequence ID" value="NZ_VNHM01000019.1"/>
</dbReference>
<dbReference type="Proteomes" id="UP000323166">
    <property type="component" value="Unassembled WGS sequence"/>
</dbReference>
<proteinExistence type="predicted"/>
<reference evidence="1 2" key="1">
    <citation type="submission" date="2019-07" db="EMBL/GenBank/DDBJ databases">
        <title>Genomic Encyclopedia of Type Strains, Phase I: the one thousand microbial genomes (KMG-I) project.</title>
        <authorList>
            <person name="Kyrpides N."/>
        </authorList>
    </citation>
    <scope>NUCLEOTIDE SEQUENCE [LARGE SCALE GENOMIC DNA]</scope>
    <source>
        <strain evidence="1 2">DSM 6562</strain>
    </source>
</reference>
<name>A0A5S4ZN22_9FIRM</name>
<gene>
    <name evidence="1" type="ORF">LX24_02666</name>
</gene>
<accession>A0A5S4ZN22</accession>
<evidence type="ECO:0000313" key="1">
    <source>
        <dbReference type="EMBL" id="TYO93340.1"/>
    </source>
</evidence>
<keyword evidence="2" id="KW-1185">Reference proteome</keyword>
<protein>
    <submittedName>
        <fullName evidence="1">Uncharacterized protein</fullName>
    </submittedName>
</protein>
<dbReference type="AlphaFoldDB" id="A0A5S4ZN22"/>
<dbReference type="EMBL" id="VNHM01000019">
    <property type="protein sequence ID" value="TYO93340.1"/>
    <property type="molecule type" value="Genomic_DNA"/>
</dbReference>